<proteinExistence type="predicted"/>
<organism evidence="2">
    <name type="scientific">Oryza nivara</name>
    <name type="common">Indian wild rice</name>
    <name type="synonym">Oryza sativa f. spontanea</name>
    <dbReference type="NCBI Taxonomy" id="4536"/>
    <lineage>
        <taxon>Eukaryota</taxon>
        <taxon>Viridiplantae</taxon>
        <taxon>Streptophyta</taxon>
        <taxon>Embryophyta</taxon>
        <taxon>Tracheophyta</taxon>
        <taxon>Spermatophyta</taxon>
        <taxon>Magnoliopsida</taxon>
        <taxon>Liliopsida</taxon>
        <taxon>Poales</taxon>
        <taxon>Poaceae</taxon>
        <taxon>BOP clade</taxon>
        <taxon>Oryzoideae</taxon>
        <taxon>Oryzeae</taxon>
        <taxon>Oryzinae</taxon>
        <taxon>Oryza</taxon>
    </lineage>
</organism>
<dbReference type="AlphaFoldDB" id="A0A0E0FPK0"/>
<reference evidence="2" key="1">
    <citation type="submission" date="2015-04" db="UniProtKB">
        <authorList>
            <consortium name="EnsemblPlants"/>
        </authorList>
    </citation>
    <scope>IDENTIFICATION</scope>
    <source>
        <strain evidence="2">SL10</strain>
    </source>
</reference>
<evidence type="ECO:0000256" key="1">
    <source>
        <dbReference type="SAM" id="MobiDB-lite"/>
    </source>
</evidence>
<evidence type="ECO:0000313" key="3">
    <source>
        <dbReference type="Proteomes" id="UP000006591"/>
    </source>
</evidence>
<dbReference type="Proteomes" id="UP000006591">
    <property type="component" value="Chromosome 1"/>
</dbReference>
<dbReference type="Gramene" id="ONIVA01G25890.1">
    <property type="protein sequence ID" value="ONIVA01G25890.1"/>
    <property type="gene ID" value="ONIVA01G25890"/>
</dbReference>
<accession>A0A0E0FPK0</accession>
<dbReference type="EnsemblPlants" id="ONIVA01G25890.1">
    <property type="protein sequence ID" value="ONIVA01G25890.1"/>
    <property type="gene ID" value="ONIVA01G25890"/>
</dbReference>
<sequence>RNHLRRICLLPAEGWPLTLRSPPSSAATILRRTCRQRPPQHPPPPKETPPWRRRRLAATCRGAVLLTTSATTRNQVGEARRLEWGKGSGVAQDPSTVASPLRLRGLA</sequence>
<feature type="region of interest" description="Disordered" evidence="1">
    <location>
        <begin position="85"/>
        <end position="107"/>
    </location>
</feature>
<name>A0A0E0FPK0_ORYNI</name>
<dbReference type="HOGENOM" id="CLU_2216690_0_0_1"/>
<evidence type="ECO:0000313" key="2">
    <source>
        <dbReference type="EnsemblPlants" id="ONIVA01G25890.1"/>
    </source>
</evidence>
<keyword evidence="3" id="KW-1185">Reference proteome</keyword>
<reference evidence="2" key="2">
    <citation type="submission" date="2018-04" db="EMBL/GenBank/DDBJ databases">
        <title>OnivRS2 (Oryza nivara Reference Sequence Version 2).</title>
        <authorList>
            <person name="Zhang J."/>
            <person name="Kudrna D."/>
            <person name="Lee S."/>
            <person name="Talag J."/>
            <person name="Rajasekar S."/>
            <person name="Welchert J."/>
            <person name="Hsing Y.-I."/>
            <person name="Wing R.A."/>
        </authorList>
    </citation>
    <scope>NUCLEOTIDE SEQUENCE [LARGE SCALE GENOMIC DNA]</scope>
</reference>
<protein>
    <submittedName>
        <fullName evidence="2">Uncharacterized protein</fullName>
    </submittedName>
</protein>